<dbReference type="SUPFAM" id="SSF52540">
    <property type="entry name" value="P-loop containing nucleoside triphosphate hydrolases"/>
    <property type="match status" value="1"/>
</dbReference>
<dbReference type="Pfam" id="PF02224">
    <property type="entry name" value="Cytidylate_kin"/>
    <property type="match status" value="1"/>
</dbReference>
<comment type="subcellular location">
    <subcellularLocation>
        <location evidence="8">Cytoplasm</location>
    </subcellularLocation>
</comment>
<comment type="catalytic activity">
    <reaction evidence="7 8">
        <text>CMP + ATP = CDP + ADP</text>
        <dbReference type="Rhea" id="RHEA:11600"/>
        <dbReference type="ChEBI" id="CHEBI:30616"/>
        <dbReference type="ChEBI" id="CHEBI:58069"/>
        <dbReference type="ChEBI" id="CHEBI:60377"/>
        <dbReference type="ChEBI" id="CHEBI:456216"/>
        <dbReference type="EC" id="2.7.4.25"/>
    </reaction>
</comment>
<evidence type="ECO:0000256" key="8">
    <source>
        <dbReference type="HAMAP-Rule" id="MF_00238"/>
    </source>
</evidence>
<comment type="similarity">
    <text evidence="1 8">Belongs to the cytidylate kinase family. Type 1 subfamily.</text>
</comment>
<protein>
    <recommendedName>
        <fullName evidence="8">Cytidylate kinase</fullName>
        <shortName evidence="8">CK</shortName>
        <ecNumber evidence="8">2.7.4.25</ecNumber>
    </recommendedName>
    <alternativeName>
        <fullName evidence="8">Cytidine monophosphate kinase</fullName>
        <shortName evidence="8">CMP kinase</shortName>
    </alternativeName>
</protein>
<dbReference type="CDD" id="cd02020">
    <property type="entry name" value="CMPK"/>
    <property type="match status" value="1"/>
</dbReference>
<keyword evidence="5 8" id="KW-0067">ATP-binding</keyword>
<dbReference type="Gene3D" id="3.40.50.300">
    <property type="entry name" value="P-loop containing nucleotide triphosphate hydrolases"/>
    <property type="match status" value="1"/>
</dbReference>
<evidence type="ECO:0000256" key="3">
    <source>
        <dbReference type="ARBA" id="ARBA00022741"/>
    </source>
</evidence>
<keyword evidence="11" id="KW-1185">Reference proteome</keyword>
<proteinExistence type="inferred from homology"/>
<dbReference type="NCBIfam" id="TIGR00017">
    <property type="entry name" value="cmk"/>
    <property type="match status" value="1"/>
</dbReference>
<evidence type="ECO:0000256" key="1">
    <source>
        <dbReference type="ARBA" id="ARBA00009427"/>
    </source>
</evidence>
<feature type="domain" description="Cytidylate kinase" evidence="9">
    <location>
        <begin position="7"/>
        <end position="220"/>
    </location>
</feature>
<dbReference type="EC" id="2.7.4.25" evidence="8"/>
<dbReference type="InterPro" id="IPR027417">
    <property type="entry name" value="P-loop_NTPase"/>
</dbReference>
<reference evidence="10 11" key="1">
    <citation type="submission" date="2016-10" db="EMBL/GenBank/DDBJ databases">
        <authorList>
            <person name="Varghese N."/>
            <person name="Submissions S."/>
        </authorList>
    </citation>
    <scope>NUCLEOTIDE SEQUENCE [LARGE SCALE GENOMIC DNA]</scope>
    <source>
        <strain evidence="10 11">ATCC 19403</strain>
    </source>
</reference>
<evidence type="ECO:0000259" key="9">
    <source>
        <dbReference type="Pfam" id="PF02224"/>
    </source>
</evidence>
<organism evidence="10 11">
    <name type="scientific">Lacrimispora sphenoides JCM 1415</name>
    <dbReference type="NCBI Taxonomy" id="1297793"/>
    <lineage>
        <taxon>Bacteria</taxon>
        <taxon>Bacillati</taxon>
        <taxon>Bacillota</taxon>
        <taxon>Clostridia</taxon>
        <taxon>Lachnospirales</taxon>
        <taxon>Lachnospiraceae</taxon>
        <taxon>Lacrimispora</taxon>
    </lineage>
</organism>
<keyword evidence="3 8" id="KW-0547">Nucleotide-binding</keyword>
<evidence type="ECO:0000256" key="2">
    <source>
        <dbReference type="ARBA" id="ARBA00022679"/>
    </source>
</evidence>
<dbReference type="PANTHER" id="PTHR21299:SF2">
    <property type="entry name" value="CYTIDYLATE KINASE"/>
    <property type="match status" value="1"/>
</dbReference>
<evidence type="ECO:0000313" key="10">
    <source>
        <dbReference type="EMBL" id="SET51467.1"/>
    </source>
</evidence>
<keyword evidence="8" id="KW-0963">Cytoplasm</keyword>
<dbReference type="InterPro" id="IPR003136">
    <property type="entry name" value="Cytidylate_kin"/>
</dbReference>
<evidence type="ECO:0000256" key="4">
    <source>
        <dbReference type="ARBA" id="ARBA00022777"/>
    </source>
</evidence>
<gene>
    <name evidence="8" type="primary">cmk</name>
    <name evidence="10" type="ORF">SAMN02745906_0147</name>
</gene>
<dbReference type="Proteomes" id="UP000198970">
    <property type="component" value="Chromosome I"/>
</dbReference>
<accession>A0ABY1C185</accession>
<evidence type="ECO:0000256" key="5">
    <source>
        <dbReference type="ARBA" id="ARBA00022840"/>
    </source>
</evidence>
<keyword evidence="4 8" id="KW-0418">Kinase</keyword>
<sequence length="231" mass="25700">MKKVYNIAIDGPAGAGKSTIARSVAEKLHFVYVDTGAMYRAMALHFLRNGIPSDDEERISKSAGEVNVTISYENGMQQVILNGENVSGLIRTEEVSAMASAVSVYMPVRNKLVELQQNLALEENVIMDGRDIGTCVLPEADLKIYLTASSLVRAKRRYEELKAKGEECSLDDIEKDIIERDYRDMNRENSPLKQAEDAVLLDSSAMTIPQVVDRILALFQERKVEGGSLWK</sequence>
<dbReference type="PANTHER" id="PTHR21299">
    <property type="entry name" value="CYTIDYLATE KINASE/PANTOATE-BETA-ALANINE LIGASE"/>
    <property type="match status" value="1"/>
</dbReference>
<keyword evidence="2 8" id="KW-0808">Transferase</keyword>
<evidence type="ECO:0000313" key="11">
    <source>
        <dbReference type="Proteomes" id="UP000198970"/>
    </source>
</evidence>
<evidence type="ECO:0000256" key="7">
    <source>
        <dbReference type="ARBA" id="ARBA00048478"/>
    </source>
</evidence>
<comment type="catalytic activity">
    <reaction evidence="6 8">
        <text>dCMP + ATP = dCDP + ADP</text>
        <dbReference type="Rhea" id="RHEA:25094"/>
        <dbReference type="ChEBI" id="CHEBI:30616"/>
        <dbReference type="ChEBI" id="CHEBI:57566"/>
        <dbReference type="ChEBI" id="CHEBI:58593"/>
        <dbReference type="ChEBI" id="CHEBI:456216"/>
        <dbReference type="EC" id="2.7.4.25"/>
    </reaction>
</comment>
<dbReference type="EMBL" id="LT630003">
    <property type="protein sequence ID" value="SET51467.1"/>
    <property type="molecule type" value="Genomic_DNA"/>
</dbReference>
<dbReference type="RefSeq" id="WP_100041262.1">
    <property type="nucleotide sequence ID" value="NZ_LT630003.1"/>
</dbReference>
<dbReference type="GO" id="GO:0016301">
    <property type="term" value="F:kinase activity"/>
    <property type="evidence" value="ECO:0007669"/>
    <property type="project" value="UniProtKB-KW"/>
</dbReference>
<dbReference type="HAMAP" id="MF_00238">
    <property type="entry name" value="Cytidyl_kinase_type1"/>
    <property type="match status" value="1"/>
</dbReference>
<evidence type="ECO:0000256" key="6">
    <source>
        <dbReference type="ARBA" id="ARBA00047615"/>
    </source>
</evidence>
<dbReference type="InterPro" id="IPR011994">
    <property type="entry name" value="Cytidylate_kinase_dom"/>
</dbReference>
<feature type="binding site" evidence="8">
    <location>
        <begin position="11"/>
        <end position="19"/>
    </location>
    <ligand>
        <name>ATP</name>
        <dbReference type="ChEBI" id="CHEBI:30616"/>
    </ligand>
</feature>
<name>A0ABY1C185_9FIRM</name>